<name>A0A4Z0BK41_9BURK</name>
<dbReference type="OrthoDB" id="7957365at2"/>
<dbReference type="Pfam" id="PF26621">
    <property type="entry name" value="DUF8198"/>
    <property type="match status" value="1"/>
</dbReference>
<dbReference type="NCBIfam" id="NF047641">
    <property type="entry name" value="FFLEE_fam"/>
    <property type="match status" value="1"/>
</dbReference>
<accession>A0A4Z0BK41</accession>
<dbReference type="Proteomes" id="UP000297839">
    <property type="component" value="Unassembled WGS sequence"/>
</dbReference>
<evidence type="ECO:0000259" key="1">
    <source>
        <dbReference type="Pfam" id="PF26621"/>
    </source>
</evidence>
<evidence type="ECO:0000313" key="2">
    <source>
        <dbReference type="EMBL" id="TFY98268.1"/>
    </source>
</evidence>
<dbReference type="RefSeq" id="WP_135250959.1">
    <property type="nucleotide sequence ID" value="NZ_SMLK01000006.1"/>
</dbReference>
<protein>
    <recommendedName>
        <fullName evidence="1">DUF8198 domain-containing protein</fullName>
    </recommendedName>
</protein>
<keyword evidence="3" id="KW-1185">Reference proteome</keyword>
<dbReference type="EMBL" id="SMLK01000006">
    <property type="protein sequence ID" value="TFY98268.1"/>
    <property type="molecule type" value="Genomic_DNA"/>
</dbReference>
<organism evidence="2 3">
    <name type="scientific">Ramlibacter humi</name>
    <dbReference type="NCBI Taxonomy" id="2530451"/>
    <lineage>
        <taxon>Bacteria</taxon>
        <taxon>Pseudomonadati</taxon>
        <taxon>Pseudomonadota</taxon>
        <taxon>Betaproteobacteria</taxon>
        <taxon>Burkholderiales</taxon>
        <taxon>Comamonadaceae</taxon>
        <taxon>Ramlibacter</taxon>
    </lineage>
</organism>
<feature type="domain" description="DUF8198" evidence="1">
    <location>
        <begin position="19"/>
        <end position="230"/>
    </location>
</feature>
<dbReference type="InterPro" id="IPR058511">
    <property type="entry name" value="DUF8198"/>
</dbReference>
<dbReference type="AlphaFoldDB" id="A0A4Z0BK41"/>
<gene>
    <name evidence="2" type="ORF">EZ216_16875</name>
</gene>
<dbReference type="InterPro" id="IPR058063">
    <property type="entry name" value="FFLEE_fam"/>
</dbReference>
<reference evidence="2 3" key="1">
    <citation type="submission" date="2019-03" db="EMBL/GenBank/DDBJ databases">
        <title>Ramlibacter sp. 18x22-1, whole genome shotgun sequence.</title>
        <authorList>
            <person name="Zhang X."/>
            <person name="Feng G."/>
            <person name="Zhu H."/>
        </authorList>
    </citation>
    <scope>NUCLEOTIDE SEQUENCE [LARGE SCALE GENOMIC DNA]</scope>
    <source>
        <strain evidence="2 3">18x22-1</strain>
    </source>
</reference>
<sequence length="247" mass="27520">MDAARTIRDAVAAVSRLRQSAATEQGLHEALVEIKRLQSDRFSGTYTDLLRSPLYAPAARFFLEELYGDKDYAQRDEQFARIAGAIEKFFPAHVAQTAAALARLHAMTEDLDVQMGRLWLAQADASAPPAHRYALAWRELGRREEREDQLRSVLALGHELARLTRMPGLRTMLRMMRGPATAAGLGALQQFLENGFDTFAGMSKRAGAVEDFLRTVDTRERALFALLYERDLVASGTELARTLGQVP</sequence>
<evidence type="ECO:0000313" key="3">
    <source>
        <dbReference type="Proteomes" id="UP000297839"/>
    </source>
</evidence>
<comment type="caution">
    <text evidence="2">The sequence shown here is derived from an EMBL/GenBank/DDBJ whole genome shotgun (WGS) entry which is preliminary data.</text>
</comment>
<proteinExistence type="predicted"/>